<dbReference type="InterPro" id="IPR039426">
    <property type="entry name" value="TonB-dep_rcpt-like"/>
</dbReference>
<sequence>MLQILRGILFFVAILILAANCFAQIPSCNLSLKGSVKDNEGNALVGTALWIESINLGSVAATDGTFTFDNLCAGRYTISIKFIGYKDKIVTVDIPMTNAIKITLEQDFQLLHEIVVEGEHAQQHAISQSVSVLSSEQLDANKGKSLGELLRQLPGVSSLNTGPTIFKPVIQGLHSHRILVLNNGIRQEGQQWGIEHAPEIDPFIASEIEVVKGAETVRYGADAIGGVILVNTPELSYTNTLKGELNIGLMSNGRLGVASAMVEGGFKKSENWGWRLQGTGKKAGDFQAPNYNLSNTGVHEYDFSGTLGYKKNDKQVEIYFSSFNTQIGILRSAHTGNLNDLQSSIENQQPWYVADFTYDINNPRQKINHQLLKVKASKEIKGLGKLNILYGAQYNQRKEFDIRRGGRSDIPALSLDLFSNVIDASLEHNIKNWSGSIGINGTFRNNSNEPGTGIVPLIPDYNLYSGGLFLIEKLRKENWVLELGARFDHQYLQVLTFNNQNDLIKPTFNFDYLSGSIGTSYFFTKQSRFISNISMSSRPPHVSELYSQGLHHGTASVEEGLMLQNGDWSADQSSIKKEVSKKWSNTYQFVTEKIGFEITAFVNLIDKYIYLQPTETRLTIRGYFPVFKYKQTDALFVGGDASVNFSITEHLTYTGKFSYLYARDVTRDDKLPLIPPTQLENALRYSFNNTGQFQKLYISVSIPTTLKQYRAPLTVYPKDIPSYVGNQNFDFMPAPHAYTLLNIEAGGKIHIWKHDLSITLSGENLLNTSYRNYMNRLRYYADDLGRNIMLRLKYNFTKNN</sequence>
<keyword evidence="2 7" id="KW-0813">Transport</keyword>
<dbReference type="PANTHER" id="PTHR30069:SF40">
    <property type="entry name" value="TONB-DEPENDENT RECEPTOR NMB0964-RELATED"/>
    <property type="match status" value="1"/>
</dbReference>
<dbReference type="EMBL" id="FUZU01000002">
    <property type="protein sequence ID" value="SKC76024.1"/>
    <property type="molecule type" value="Genomic_DNA"/>
</dbReference>
<dbReference type="SUPFAM" id="SSF49464">
    <property type="entry name" value="Carboxypeptidase regulatory domain-like"/>
    <property type="match status" value="1"/>
</dbReference>
<dbReference type="PANTHER" id="PTHR30069">
    <property type="entry name" value="TONB-DEPENDENT OUTER MEMBRANE RECEPTOR"/>
    <property type="match status" value="1"/>
</dbReference>
<comment type="similarity">
    <text evidence="7">Belongs to the TonB-dependent receptor family.</text>
</comment>
<dbReference type="InterPro" id="IPR036942">
    <property type="entry name" value="Beta-barrel_TonB_sf"/>
</dbReference>
<dbReference type="AlphaFoldDB" id="A0A1T5LJG3"/>
<dbReference type="GO" id="GO:0015344">
    <property type="term" value="F:siderophore uptake transmembrane transporter activity"/>
    <property type="evidence" value="ECO:0007669"/>
    <property type="project" value="TreeGrafter"/>
</dbReference>
<feature type="domain" description="TonB-dependent receptor plug" evidence="8">
    <location>
        <begin position="125"/>
        <end position="227"/>
    </location>
</feature>
<dbReference type="InterPro" id="IPR012910">
    <property type="entry name" value="Plug_dom"/>
</dbReference>
<evidence type="ECO:0000256" key="6">
    <source>
        <dbReference type="ARBA" id="ARBA00023237"/>
    </source>
</evidence>
<dbReference type="InterPro" id="IPR037066">
    <property type="entry name" value="Plug_dom_sf"/>
</dbReference>
<evidence type="ECO:0000313" key="9">
    <source>
        <dbReference type="EMBL" id="SKC76024.1"/>
    </source>
</evidence>
<evidence type="ECO:0000256" key="5">
    <source>
        <dbReference type="ARBA" id="ARBA00023136"/>
    </source>
</evidence>
<keyword evidence="5 7" id="KW-0472">Membrane</keyword>
<dbReference type="Pfam" id="PF13715">
    <property type="entry name" value="CarbopepD_reg_2"/>
    <property type="match status" value="1"/>
</dbReference>
<protein>
    <submittedName>
        <fullName evidence="9">Iron complex outermembrane recepter protein</fullName>
    </submittedName>
</protein>
<keyword evidence="3 7" id="KW-1134">Transmembrane beta strand</keyword>
<evidence type="ECO:0000256" key="4">
    <source>
        <dbReference type="ARBA" id="ARBA00022692"/>
    </source>
</evidence>
<proteinExistence type="inferred from homology"/>
<dbReference type="OrthoDB" id="9795928at2"/>
<dbReference type="Gene3D" id="2.60.40.1120">
    <property type="entry name" value="Carboxypeptidase-like, regulatory domain"/>
    <property type="match status" value="1"/>
</dbReference>
<keyword evidence="10" id="KW-1185">Reference proteome</keyword>
<comment type="subcellular location">
    <subcellularLocation>
        <location evidence="1 7">Cell outer membrane</location>
        <topology evidence="1 7">Multi-pass membrane protein</topology>
    </subcellularLocation>
</comment>
<evidence type="ECO:0000259" key="8">
    <source>
        <dbReference type="Pfam" id="PF07715"/>
    </source>
</evidence>
<dbReference type="Gene3D" id="2.40.170.20">
    <property type="entry name" value="TonB-dependent receptor, beta-barrel domain"/>
    <property type="match status" value="1"/>
</dbReference>
<keyword evidence="6 7" id="KW-0998">Cell outer membrane</keyword>
<evidence type="ECO:0000313" key="10">
    <source>
        <dbReference type="Proteomes" id="UP000190961"/>
    </source>
</evidence>
<dbReference type="Pfam" id="PF07715">
    <property type="entry name" value="Plug"/>
    <property type="match status" value="1"/>
</dbReference>
<evidence type="ECO:0000256" key="1">
    <source>
        <dbReference type="ARBA" id="ARBA00004571"/>
    </source>
</evidence>
<evidence type="ECO:0000256" key="7">
    <source>
        <dbReference type="PROSITE-ProRule" id="PRU01360"/>
    </source>
</evidence>
<organism evidence="9 10">
    <name type="scientific">Ohtaekwangia koreensis</name>
    <dbReference type="NCBI Taxonomy" id="688867"/>
    <lineage>
        <taxon>Bacteria</taxon>
        <taxon>Pseudomonadati</taxon>
        <taxon>Bacteroidota</taxon>
        <taxon>Cytophagia</taxon>
        <taxon>Cytophagales</taxon>
        <taxon>Fulvivirgaceae</taxon>
        <taxon>Ohtaekwangia</taxon>
    </lineage>
</organism>
<dbReference type="Proteomes" id="UP000190961">
    <property type="component" value="Unassembled WGS sequence"/>
</dbReference>
<evidence type="ECO:0000256" key="2">
    <source>
        <dbReference type="ARBA" id="ARBA00022448"/>
    </source>
</evidence>
<dbReference type="InterPro" id="IPR008969">
    <property type="entry name" value="CarboxyPept-like_regulatory"/>
</dbReference>
<dbReference type="RefSeq" id="WP_079687865.1">
    <property type="nucleotide sequence ID" value="NZ_FUZU01000002.1"/>
</dbReference>
<dbReference type="GO" id="GO:0009279">
    <property type="term" value="C:cell outer membrane"/>
    <property type="evidence" value="ECO:0007669"/>
    <property type="project" value="UniProtKB-SubCell"/>
</dbReference>
<dbReference type="PROSITE" id="PS52016">
    <property type="entry name" value="TONB_DEPENDENT_REC_3"/>
    <property type="match status" value="1"/>
</dbReference>
<dbReference type="GO" id="GO:0044718">
    <property type="term" value="P:siderophore transmembrane transport"/>
    <property type="evidence" value="ECO:0007669"/>
    <property type="project" value="TreeGrafter"/>
</dbReference>
<name>A0A1T5LJG3_9BACT</name>
<accession>A0A1T5LJG3</accession>
<gene>
    <name evidence="9" type="ORF">SAMN05660236_3332</name>
</gene>
<dbReference type="STRING" id="688867.SAMN05660236_3332"/>
<reference evidence="9 10" key="1">
    <citation type="submission" date="2017-02" db="EMBL/GenBank/DDBJ databases">
        <authorList>
            <person name="Peterson S.W."/>
        </authorList>
    </citation>
    <scope>NUCLEOTIDE SEQUENCE [LARGE SCALE GENOMIC DNA]</scope>
    <source>
        <strain evidence="9 10">DSM 25262</strain>
    </source>
</reference>
<dbReference type="SUPFAM" id="SSF56935">
    <property type="entry name" value="Porins"/>
    <property type="match status" value="1"/>
</dbReference>
<dbReference type="Gene3D" id="2.170.130.10">
    <property type="entry name" value="TonB-dependent receptor, plug domain"/>
    <property type="match status" value="1"/>
</dbReference>
<keyword evidence="4 7" id="KW-0812">Transmembrane</keyword>
<evidence type="ECO:0000256" key="3">
    <source>
        <dbReference type="ARBA" id="ARBA00022452"/>
    </source>
</evidence>